<evidence type="ECO:0000313" key="2">
    <source>
        <dbReference type="Proteomes" id="UP001156670"/>
    </source>
</evidence>
<reference evidence="2" key="1">
    <citation type="journal article" date="2019" name="Int. J. Syst. Evol. Microbiol.">
        <title>The Global Catalogue of Microorganisms (GCM) 10K type strain sequencing project: providing services to taxonomists for standard genome sequencing and annotation.</title>
        <authorList>
            <consortium name="The Broad Institute Genomics Platform"/>
            <consortium name="The Broad Institute Genome Sequencing Center for Infectious Disease"/>
            <person name="Wu L."/>
            <person name="Ma J."/>
        </authorList>
    </citation>
    <scope>NUCLEOTIDE SEQUENCE [LARGE SCALE GENOMIC DNA]</scope>
    <source>
        <strain evidence="2">NBRC 111980</strain>
    </source>
</reference>
<evidence type="ECO:0000313" key="1">
    <source>
        <dbReference type="EMBL" id="GLQ91603.1"/>
    </source>
</evidence>
<gene>
    <name evidence="1" type="ORF">GCM10007901_05530</name>
</gene>
<proteinExistence type="predicted"/>
<name>A0ABQ5XM53_9GAMM</name>
<protein>
    <recommendedName>
        <fullName evidence="3">Aldehyde dehydrogenase domain-containing protein</fullName>
    </recommendedName>
</protein>
<accession>A0ABQ5XM53</accession>
<dbReference type="EMBL" id="BSOB01000005">
    <property type="protein sequence ID" value="GLQ91603.1"/>
    <property type="molecule type" value="Genomic_DNA"/>
</dbReference>
<keyword evidence="2" id="KW-1185">Reference proteome</keyword>
<dbReference type="Proteomes" id="UP001156670">
    <property type="component" value="Unassembled WGS sequence"/>
</dbReference>
<comment type="caution">
    <text evidence="1">The sequence shown here is derived from an EMBL/GenBank/DDBJ whole genome shotgun (WGS) entry which is preliminary data.</text>
</comment>
<sequence>MIYMSVAATRLDKAMIPNEQTINHPCVLVGSMFLFKSSDTSLQEPTIVINSKDAEKANAHAVSSQAFGP</sequence>
<evidence type="ECO:0008006" key="3">
    <source>
        <dbReference type="Google" id="ProtNLM"/>
    </source>
</evidence>
<organism evidence="1 2">
    <name type="scientific">Dyella acidisoli</name>
    <dbReference type="NCBI Taxonomy" id="1867834"/>
    <lineage>
        <taxon>Bacteria</taxon>
        <taxon>Pseudomonadati</taxon>
        <taxon>Pseudomonadota</taxon>
        <taxon>Gammaproteobacteria</taxon>
        <taxon>Lysobacterales</taxon>
        <taxon>Rhodanobacteraceae</taxon>
        <taxon>Dyella</taxon>
    </lineage>
</organism>